<dbReference type="EMBL" id="JBEWLY010000017">
    <property type="protein sequence ID" value="MET1756063.1"/>
    <property type="molecule type" value="Genomic_DNA"/>
</dbReference>
<dbReference type="PROSITE" id="PS51898">
    <property type="entry name" value="TYR_RECOMBINASE"/>
    <property type="match status" value="1"/>
</dbReference>
<proteinExistence type="predicted"/>
<evidence type="ECO:0000313" key="5">
    <source>
        <dbReference type="Proteomes" id="UP001548713"/>
    </source>
</evidence>
<evidence type="ECO:0000259" key="3">
    <source>
        <dbReference type="PROSITE" id="PS51898"/>
    </source>
</evidence>
<dbReference type="InterPro" id="IPR013762">
    <property type="entry name" value="Integrase-like_cat_sf"/>
</dbReference>
<comment type="caution">
    <text evidence="4">The sequence shown here is derived from an EMBL/GenBank/DDBJ whole genome shotgun (WGS) entry which is preliminary data.</text>
</comment>
<dbReference type="CDD" id="cd00796">
    <property type="entry name" value="INT_Rci_Hp1_C"/>
    <property type="match status" value="1"/>
</dbReference>
<keyword evidence="1" id="KW-0229">DNA integration</keyword>
<feature type="domain" description="Tyr recombinase" evidence="3">
    <location>
        <begin position="88"/>
        <end position="259"/>
    </location>
</feature>
<evidence type="ECO:0000313" key="4">
    <source>
        <dbReference type="EMBL" id="MET1756063.1"/>
    </source>
</evidence>
<organism evidence="4 5">
    <name type="scientific">Novosphingobium kalidii</name>
    <dbReference type="NCBI Taxonomy" id="3230299"/>
    <lineage>
        <taxon>Bacteria</taxon>
        <taxon>Pseudomonadati</taxon>
        <taxon>Pseudomonadota</taxon>
        <taxon>Alphaproteobacteria</taxon>
        <taxon>Sphingomonadales</taxon>
        <taxon>Sphingomonadaceae</taxon>
        <taxon>Novosphingobium</taxon>
    </lineage>
</organism>
<accession>A0ABV2D2I3</accession>
<evidence type="ECO:0000256" key="1">
    <source>
        <dbReference type="ARBA" id="ARBA00022908"/>
    </source>
</evidence>
<dbReference type="Proteomes" id="UP001548713">
    <property type="component" value="Unassembled WGS sequence"/>
</dbReference>
<sequence length="310" mass="35486">MAEGEGTQEVLPDDVSWIRWFTKYLRGKTLDQVSRDMIDRLISRHFARKSDRTKDLYVALIRAIFRKAMREWIAHVPAFKTYARSGRVRVRFLTHDQAAELMGRLPEHQREVVLFSLSTGLRQGNILHLRWDQVDMTRRIVTIGYGETKNGEALGVPLNEGALGVLRRQKGKHPVHVFTFRGKRLANANTRTWRAALKACGIENFRWHDLRHTWATWLRQNDVPTWVLQELGGMEIGIDGAALCAHVGEASPALCRPADFTGHRRLINPVTDTKKSNCPEKLKVSGHKNGHSESRPRIKLVTVHDVNSWL</sequence>
<gene>
    <name evidence="4" type="ORF">ABVV53_11430</name>
</gene>
<evidence type="ECO:0000256" key="2">
    <source>
        <dbReference type="ARBA" id="ARBA00023172"/>
    </source>
</evidence>
<reference evidence="4 5" key="1">
    <citation type="submission" date="2024-07" db="EMBL/GenBank/DDBJ databases">
        <title>Novosphingobium kalidii RD2P27.</title>
        <authorList>
            <person name="Sun J.-Q."/>
        </authorList>
    </citation>
    <scope>NUCLEOTIDE SEQUENCE [LARGE SCALE GENOMIC DNA]</scope>
    <source>
        <strain evidence="4 5">RD2P27</strain>
    </source>
</reference>
<dbReference type="PANTHER" id="PTHR30349:SF64">
    <property type="entry name" value="PROPHAGE INTEGRASE INTD-RELATED"/>
    <property type="match status" value="1"/>
</dbReference>
<name>A0ABV2D2I3_9SPHN</name>
<keyword evidence="5" id="KW-1185">Reference proteome</keyword>
<protein>
    <submittedName>
        <fullName evidence="4">Site-specific integrase</fullName>
    </submittedName>
</protein>
<dbReference type="PANTHER" id="PTHR30349">
    <property type="entry name" value="PHAGE INTEGRASE-RELATED"/>
    <property type="match status" value="1"/>
</dbReference>
<dbReference type="SUPFAM" id="SSF56349">
    <property type="entry name" value="DNA breaking-rejoining enzymes"/>
    <property type="match status" value="1"/>
</dbReference>
<dbReference type="InterPro" id="IPR050090">
    <property type="entry name" value="Tyrosine_recombinase_XerCD"/>
</dbReference>
<dbReference type="RefSeq" id="WP_353984548.1">
    <property type="nucleotide sequence ID" value="NZ_JBEWLY010000017.1"/>
</dbReference>
<dbReference type="Pfam" id="PF00589">
    <property type="entry name" value="Phage_integrase"/>
    <property type="match status" value="1"/>
</dbReference>
<dbReference type="Gene3D" id="1.10.443.10">
    <property type="entry name" value="Intergrase catalytic core"/>
    <property type="match status" value="1"/>
</dbReference>
<dbReference type="InterPro" id="IPR002104">
    <property type="entry name" value="Integrase_catalytic"/>
</dbReference>
<dbReference type="InterPro" id="IPR011010">
    <property type="entry name" value="DNA_brk_join_enz"/>
</dbReference>
<keyword evidence="2" id="KW-0233">DNA recombination</keyword>